<evidence type="ECO:0000313" key="1">
    <source>
        <dbReference type="EMBL" id="GHP10854.1"/>
    </source>
</evidence>
<evidence type="ECO:0000313" key="2">
    <source>
        <dbReference type="Proteomes" id="UP000660262"/>
    </source>
</evidence>
<gene>
    <name evidence="1" type="ORF">PPROV_000958500</name>
</gene>
<name>A0A830HUH9_9CHLO</name>
<keyword evidence="2" id="KW-1185">Reference proteome</keyword>
<dbReference type="OrthoDB" id="564430at2759"/>
<dbReference type="AlphaFoldDB" id="A0A830HUH9"/>
<dbReference type="Proteomes" id="UP000660262">
    <property type="component" value="Unassembled WGS sequence"/>
</dbReference>
<proteinExistence type="predicted"/>
<organism evidence="1 2">
    <name type="scientific">Pycnococcus provasolii</name>
    <dbReference type="NCBI Taxonomy" id="41880"/>
    <lineage>
        <taxon>Eukaryota</taxon>
        <taxon>Viridiplantae</taxon>
        <taxon>Chlorophyta</taxon>
        <taxon>Pseudoscourfieldiophyceae</taxon>
        <taxon>Pseudoscourfieldiales</taxon>
        <taxon>Pycnococcaceae</taxon>
        <taxon>Pycnococcus</taxon>
    </lineage>
</organism>
<sequence>MSSNYIGDKFTEADEAKTADFEARADPKNQDMATLLEEMKAHTKKLSDLRKNEDPRLSFSTPEFREAQRIFTENFKKNFGRPVEWALVRKYPWSTPTLEKLEVPVDVDGNPWPLDEEGKPIEK</sequence>
<accession>A0A830HUH9</accession>
<reference evidence="1" key="1">
    <citation type="submission" date="2020-10" db="EMBL/GenBank/DDBJ databases">
        <title>Unveiling of a novel bifunctional photoreceptor, Dualchrome1, isolated from a cosmopolitan green alga.</title>
        <authorList>
            <person name="Suzuki S."/>
            <person name="Kawachi M."/>
        </authorList>
    </citation>
    <scope>NUCLEOTIDE SEQUENCE</scope>
    <source>
        <strain evidence="1">NIES 2893</strain>
    </source>
</reference>
<comment type="caution">
    <text evidence="1">The sequence shown here is derived from an EMBL/GenBank/DDBJ whole genome shotgun (WGS) entry which is preliminary data.</text>
</comment>
<protein>
    <submittedName>
        <fullName evidence="1">Uncharacterized protein</fullName>
    </submittedName>
</protein>
<dbReference type="EMBL" id="BNJQ01000031">
    <property type="protein sequence ID" value="GHP10854.1"/>
    <property type="molecule type" value="Genomic_DNA"/>
</dbReference>